<dbReference type="Proteomes" id="UP000053890">
    <property type="component" value="Unassembled WGS sequence"/>
</dbReference>
<feature type="domain" description="2Fe-2S ferredoxin-type" evidence="4">
    <location>
        <begin position="343"/>
        <end position="450"/>
    </location>
</feature>
<dbReference type="Pfam" id="PF00111">
    <property type="entry name" value="Fer2"/>
    <property type="match status" value="1"/>
</dbReference>
<protein>
    <recommendedName>
        <fullName evidence="4">2Fe-2S ferredoxin-type domain-containing protein</fullName>
    </recommendedName>
</protein>
<organism evidence="5 6">
    <name type="scientific">Rhodotorula graminis (strain WP1)</name>
    <dbReference type="NCBI Taxonomy" id="578459"/>
    <lineage>
        <taxon>Eukaryota</taxon>
        <taxon>Fungi</taxon>
        <taxon>Dikarya</taxon>
        <taxon>Basidiomycota</taxon>
        <taxon>Pucciniomycotina</taxon>
        <taxon>Microbotryomycetes</taxon>
        <taxon>Sporidiobolales</taxon>
        <taxon>Sporidiobolaceae</taxon>
        <taxon>Rhodotorula</taxon>
    </lineage>
</organism>
<dbReference type="Gene3D" id="3.10.20.30">
    <property type="match status" value="1"/>
</dbReference>
<dbReference type="PANTHER" id="PTHR31902">
    <property type="entry name" value="ACTIN PATCHES DISTAL PROTEIN 1"/>
    <property type="match status" value="1"/>
</dbReference>
<dbReference type="CDD" id="cd03062">
    <property type="entry name" value="TRX_Fd_Sucrase"/>
    <property type="match status" value="1"/>
</dbReference>
<feature type="region of interest" description="Disordered" evidence="3">
    <location>
        <begin position="171"/>
        <end position="191"/>
    </location>
</feature>
<accession>A0A194SDZ2</accession>
<feature type="region of interest" description="Disordered" evidence="3">
    <location>
        <begin position="1"/>
        <end position="44"/>
    </location>
</feature>
<reference evidence="5 6" key="1">
    <citation type="journal article" date="2015" name="Front. Microbiol.">
        <title>Genome sequence of the plant growth promoting endophytic yeast Rhodotorula graminis WP1.</title>
        <authorList>
            <person name="Firrincieli A."/>
            <person name="Otillar R."/>
            <person name="Salamov A."/>
            <person name="Schmutz J."/>
            <person name="Khan Z."/>
            <person name="Redman R.S."/>
            <person name="Fleck N.D."/>
            <person name="Lindquist E."/>
            <person name="Grigoriev I.V."/>
            <person name="Doty S.L."/>
        </authorList>
    </citation>
    <scope>NUCLEOTIDE SEQUENCE [LARGE SCALE GENOMIC DNA]</scope>
    <source>
        <strain evidence="5 6">WP1</strain>
    </source>
</reference>
<dbReference type="InterPro" id="IPR009737">
    <property type="entry name" value="Aim32/Apd1-like"/>
</dbReference>
<dbReference type="SUPFAM" id="SSF52833">
    <property type="entry name" value="Thioredoxin-like"/>
    <property type="match status" value="1"/>
</dbReference>
<proteinExistence type="predicted"/>
<sequence>MLVARAPRTLAHRAPRLRPSILASPSSPSSYSRPSSTSAPAPATVPPIVGTAPDMPRHLVLHTPHPTASWPSHLDSTSTLYRTLAQRWAHHPKLSKLGFAVSDAGKGPVDQPWDPSRGKFDVPPPPEGAPEESYSATLYPDFLDFPSLSLSTLDAFEAQYLALPPAPSFPVSSAASTSAPPTASSSSPSPRTHIFVCTHTTRDCRCGDLGEPLYAALVRELQRRRRGGANAVEGGELREGDDGVRVARVAHVGGHKWAANALVYREGGGCDWYGLLRADDAPKLIDLALAPSSSSSASEPWYARWRGRLGLSPFAVRAAYAARPEGAAVAGRKTDEPRSELGDRVELVFRTFEGEEISVAGYEGESVMETARRHDLPSILATCGGHCECATCHVHLAESAPQPDMKDEEDEQLEFALGADDDSRLACQLPVTKELGEWVAGGGRIRLPRY</sequence>
<dbReference type="InterPro" id="IPR012675">
    <property type="entry name" value="Beta-grasp_dom_sf"/>
</dbReference>
<dbReference type="OrthoDB" id="10253744at2759"/>
<dbReference type="InterPro" id="IPR001041">
    <property type="entry name" value="2Fe-2S_ferredoxin-type"/>
</dbReference>
<name>A0A194SDZ2_RHOGW</name>
<evidence type="ECO:0000256" key="2">
    <source>
        <dbReference type="ARBA" id="ARBA00023014"/>
    </source>
</evidence>
<dbReference type="OMA" id="HIFVCTH"/>
<evidence type="ECO:0000256" key="3">
    <source>
        <dbReference type="SAM" id="MobiDB-lite"/>
    </source>
</evidence>
<dbReference type="SUPFAM" id="SSF54292">
    <property type="entry name" value="2Fe-2S ferredoxin-like"/>
    <property type="match status" value="1"/>
</dbReference>
<evidence type="ECO:0000313" key="5">
    <source>
        <dbReference type="EMBL" id="KPV77671.1"/>
    </source>
</evidence>
<dbReference type="Gene3D" id="3.40.30.10">
    <property type="entry name" value="Glutaredoxin"/>
    <property type="match status" value="1"/>
</dbReference>
<dbReference type="InterPro" id="IPR036249">
    <property type="entry name" value="Thioredoxin-like_sf"/>
</dbReference>
<feature type="compositionally biased region" description="Low complexity" evidence="3">
    <location>
        <begin position="17"/>
        <end position="44"/>
    </location>
</feature>
<keyword evidence="1" id="KW-0001">2Fe-2S</keyword>
<dbReference type="STRING" id="578459.A0A194SDZ2"/>
<dbReference type="AlphaFoldDB" id="A0A194SDZ2"/>
<dbReference type="InterPro" id="IPR036010">
    <property type="entry name" value="2Fe-2S_ferredoxin-like_sf"/>
</dbReference>
<dbReference type="GO" id="GO:0051537">
    <property type="term" value="F:2 iron, 2 sulfur cluster binding"/>
    <property type="evidence" value="ECO:0007669"/>
    <property type="project" value="UniProtKB-KW"/>
</dbReference>
<dbReference type="CDD" id="cd00207">
    <property type="entry name" value="fer2"/>
    <property type="match status" value="1"/>
</dbReference>
<evidence type="ECO:0000256" key="1">
    <source>
        <dbReference type="ARBA" id="ARBA00022714"/>
    </source>
</evidence>
<keyword evidence="6" id="KW-1185">Reference proteome</keyword>
<dbReference type="PROSITE" id="PS51085">
    <property type="entry name" value="2FE2S_FER_2"/>
    <property type="match status" value="1"/>
</dbReference>
<keyword evidence="1" id="KW-0408">Iron</keyword>
<keyword evidence="1" id="KW-0479">Metal-binding</keyword>
<evidence type="ECO:0000313" key="6">
    <source>
        <dbReference type="Proteomes" id="UP000053890"/>
    </source>
</evidence>
<evidence type="ECO:0000259" key="4">
    <source>
        <dbReference type="PROSITE" id="PS51085"/>
    </source>
</evidence>
<dbReference type="GeneID" id="28976318"/>
<feature type="compositionally biased region" description="Low complexity" evidence="3">
    <location>
        <begin position="171"/>
        <end position="190"/>
    </location>
</feature>
<dbReference type="Pfam" id="PF06999">
    <property type="entry name" value="Suc_Fer-like"/>
    <property type="match status" value="1"/>
</dbReference>
<feature type="region of interest" description="Disordered" evidence="3">
    <location>
        <begin position="102"/>
        <end position="132"/>
    </location>
</feature>
<dbReference type="RefSeq" id="XP_018273720.1">
    <property type="nucleotide sequence ID" value="XM_018415870.1"/>
</dbReference>
<keyword evidence="2" id="KW-0411">Iron-sulfur</keyword>
<dbReference type="EMBL" id="KQ474074">
    <property type="protein sequence ID" value="KPV77671.1"/>
    <property type="molecule type" value="Genomic_DNA"/>
</dbReference>
<gene>
    <name evidence="5" type="ORF">RHOBADRAFT_51496</name>
</gene>